<evidence type="ECO:0000313" key="2">
    <source>
        <dbReference type="EMBL" id="TMR32066.1"/>
    </source>
</evidence>
<dbReference type="AlphaFoldDB" id="A0A5S4GGF7"/>
<dbReference type="EMBL" id="VCKX01000074">
    <property type="protein sequence ID" value="TMR32066.1"/>
    <property type="molecule type" value="Genomic_DNA"/>
</dbReference>
<keyword evidence="3" id="KW-1185">Reference proteome</keyword>
<dbReference type="SUPFAM" id="SSF53474">
    <property type="entry name" value="alpha/beta-Hydrolases"/>
    <property type="match status" value="1"/>
</dbReference>
<dbReference type="Gene3D" id="3.40.50.1820">
    <property type="entry name" value="alpha/beta hydrolase"/>
    <property type="match status" value="1"/>
</dbReference>
<dbReference type="PANTHER" id="PTHR33428:SF14">
    <property type="entry name" value="CARBOXYLESTERASE TYPE B DOMAIN-CONTAINING PROTEIN"/>
    <property type="match status" value="1"/>
</dbReference>
<evidence type="ECO:0000259" key="1">
    <source>
        <dbReference type="Pfam" id="PF01738"/>
    </source>
</evidence>
<dbReference type="GO" id="GO:0016787">
    <property type="term" value="F:hydrolase activity"/>
    <property type="evidence" value="ECO:0007669"/>
    <property type="project" value="UniProtKB-KW"/>
</dbReference>
<dbReference type="PANTHER" id="PTHR33428">
    <property type="entry name" value="CHLOROPHYLLASE-2, CHLOROPLASTIC"/>
    <property type="match status" value="1"/>
</dbReference>
<dbReference type="RefSeq" id="WP_138691980.1">
    <property type="nucleotide sequence ID" value="NZ_JBHSAZ010000107.1"/>
</dbReference>
<dbReference type="InterPro" id="IPR029058">
    <property type="entry name" value="AB_hydrolase_fold"/>
</dbReference>
<protein>
    <submittedName>
        <fullName evidence="2">Alpha/beta hydrolase</fullName>
    </submittedName>
</protein>
<feature type="domain" description="Dienelactone hydrolase" evidence="1">
    <location>
        <begin position="39"/>
        <end position="206"/>
    </location>
</feature>
<keyword evidence="2" id="KW-0378">Hydrolase</keyword>
<evidence type="ECO:0000313" key="3">
    <source>
        <dbReference type="Proteomes" id="UP000306628"/>
    </source>
</evidence>
<dbReference type="Pfam" id="PF01738">
    <property type="entry name" value="DLH"/>
    <property type="match status" value="1"/>
</dbReference>
<name>A0A5S4GGF7_9ACTN</name>
<dbReference type="InterPro" id="IPR002925">
    <property type="entry name" value="Dienelactn_hydro"/>
</dbReference>
<accession>A0A5S4GGF7</accession>
<comment type="caution">
    <text evidence="2">The sequence shown here is derived from an EMBL/GenBank/DDBJ whole genome shotgun (WGS) entry which is preliminary data.</text>
</comment>
<organism evidence="2 3">
    <name type="scientific">Nonomuraea zeae</name>
    <dbReference type="NCBI Taxonomy" id="1642303"/>
    <lineage>
        <taxon>Bacteria</taxon>
        <taxon>Bacillati</taxon>
        <taxon>Actinomycetota</taxon>
        <taxon>Actinomycetes</taxon>
        <taxon>Streptosporangiales</taxon>
        <taxon>Streptosporangiaceae</taxon>
        <taxon>Nonomuraea</taxon>
    </lineage>
</organism>
<dbReference type="Proteomes" id="UP000306628">
    <property type="component" value="Unassembled WGS sequence"/>
</dbReference>
<dbReference type="OrthoDB" id="569821at2"/>
<reference evidence="2 3" key="1">
    <citation type="submission" date="2019-05" db="EMBL/GenBank/DDBJ databases">
        <title>Draft genome sequence of Nonomuraea zeae DSM 100528.</title>
        <authorList>
            <person name="Saricaoglu S."/>
            <person name="Isik K."/>
        </authorList>
    </citation>
    <scope>NUCLEOTIDE SEQUENCE [LARGE SCALE GENOMIC DNA]</scope>
    <source>
        <strain evidence="2 3">DSM 100528</strain>
    </source>
</reference>
<sequence length="302" mass="31781">MIRSLWWAAKTGGEPPFDTAHLKVYYPAAADGDRLTGVFAPEGGPYPVVLFVSGINVGQDAYRWLAVEIARAGFVCVTFDRVGELFGGEHGLTPGVDLEAAAPAAYGTRPTCPAIGAVLAALAEIDLLKGAIDLDRVALGGHSAGGSVVLQSARHFPSVRAVFAYGAHTMVATMLGWAPGTVVPAQADCPVLLSVGTRDGVIMGSSDRYGQEGHAHDPVTRTFEEALGEGEHLLAVMEGANHFAIADPVDPTAARAFLDLPATADRRPELARLITSFLRTHLHGDAESRAMLDGLDLRRSHA</sequence>
<gene>
    <name evidence="2" type="ORF">ETD85_23765</name>
</gene>
<proteinExistence type="predicted"/>